<dbReference type="PANTHER" id="PTHR31174:SF21">
    <property type="entry name" value="OS12G0626500 PROTEIN"/>
    <property type="match status" value="1"/>
</dbReference>
<organism evidence="6 7">
    <name type="scientific">Urochloa decumbens</name>
    <dbReference type="NCBI Taxonomy" id="240449"/>
    <lineage>
        <taxon>Eukaryota</taxon>
        <taxon>Viridiplantae</taxon>
        <taxon>Streptophyta</taxon>
        <taxon>Embryophyta</taxon>
        <taxon>Tracheophyta</taxon>
        <taxon>Spermatophyta</taxon>
        <taxon>Magnoliopsida</taxon>
        <taxon>Liliopsida</taxon>
        <taxon>Poales</taxon>
        <taxon>Poaceae</taxon>
        <taxon>PACMAD clade</taxon>
        <taxon>Panicoideae</taxon>
        <taxon>Panicodae</taxon>
        <taxon>Paniceae</taxon>
        <taxon>Melinidinae</taxon>
        <taxon>Urochloa</taxon>
    </lineage>
</organism>
<keyword evidence="7" id="KW-1185">Reference proteome</keyword>
<protein>
    <recommendedName>
        <fullName evidence="5">SMP domain-containing protein</fullName>
    </recommendedName>
</protein>
<feature type="domain" description="SMP" evidence="5">
    <location>
        <begin position="186"/>
        <end position="247"/>
    </location>
</feature>
<dbReference type="Proteomes" id="UP001497457">
    <property type="component" value="Chromosome 4rd"/>
</dbReference>
<comment type="similarity">
    <text evidence="1">Belongs to the LEA type SMP family.</text>
</comment>
<gene>
    <name evidence="6" type="ORF">URODEC1_LOCUS95653</name>
</gene>
<evidence type="ECO:0000313" key="7">
    <source>
        <dbReference type="Proteomes" id="UP001497457"/>
    </source>
</evidence>
<dbReference type="InterPro" id="IPR042971">
    <property type="entry name" value="LEA_SMP"/>
</dbReference>
<feature type="domain" description="SMP" evidence="5">
    <location>
        <begin position="124"/>
        <end position="179"/>
    </location>
</feature>
<feature type="transmembrane region" description="Helical" evidence="4">
    <location>
        <begin position="67"/>
        <end position="94"/>
    </location>
</feature>
<dbReference type="InterPro" id="IPR007011">
    <property type="entry name" value="LEA_SMP_dom"/>
</dbReference>
<name>A0ABC9EIH0_9POAL</name>
<dbReference type="Pfam" id="PF04927">
    <property type="entry name" value="SMP"/>
    <property type="match status" value="2"/>
</dbReference>
<evidence type="ECO:0000259" key="5">
    <source>
        <dbReference type="Pfam" id="PF04927"/>
    </source>
</evidence>
<evidence type="ECO:0000256" key="2">
    <source>
        <dbReference type="ARBA" id="ARBA00022737"/>
    </source>
</evidence>
<dbReference type="PANTHER" id="PTHR31174">
    <property type="entry name" value="SEED MATURATION FAMILY PROTEIN"/>
    <property type="match status" value="1"/>
</dbReference>
<dbReference type="AlphaFoldDB" id="A0ABC9EIH0"/>
<evidence type="ECO:0000256" key="1">
    <source>
        <dbReference type="ARBA" id="ARBA00010733"/>
    </source>
</evidence>
<evidence type="ECO:0000313" key="6">
    <source>
        <dbReference type="EMBL" id="CAL5057450.1"/>
    </source>
</evidence>
<keyword evidence="4" id="KW-0472">Membrane</keyword>
<dbReference type="EMBL" id="OZ075114">
    <property type="protein sequence ID" value="CAL5057450.1"/>
    <property type="molecule type" value="Genomic_DNA"/>
</dbReference>
<accession>A0ABC9EIH0</accession>
<feature type="region of interest" description="Disordered" evidence="3">
    <location>
        <begin position="1"/>
        <end position="45"/>
    </location>
</feature>
<keyword evidence="4" id="KW-0812">Transmembrane</keyword>
<proteinExistence type="inferred from homology"/>
<keyword evidence="2" id="KW-0677">Repeat</keyword>
<evidence type="ECO:0000256" key="4">
    <source>
        <dbReference type="SAM" id="Phobius"/>
    </source>
</evidence>
<sequence>MSQRQPVRGGDVYPPSADRHEARRQRDKAIGQGHEQSGAAAAAGLQVSETDLPAGRRMVTTSAGGQVYVTLYYTVLTILLLHILIDLHVIWSLLGTPLSLCLKVMAQFTLPVPGQDVAEATDAVTVGEALQAAPGDDRPVSLADAAAVQAAEMRATGLGGNLPGGVAAAAQRAAEANTAAEGKAAVRIRDVVGDAAAALPADKVATREDAGKVAAAAARNVGKKAGAGGKGSGVVEAVAAAADMNEGRMK</sequence>
<keyword evidence="4" id="KW-1133">Transmembrane helix</keyword>
<evidence type="ECO:0000256" key="3">
    <source>
        <dbReference type="SAM" id="MobiDB-lite"/>
    </source>
</evidence>
<reference evidence="6" key="1">
    <citation type="submission" date="2024-10" db="EMBL/GenBank/DDBJ databases">
        <authorList>
            <person name="Ryan C."/>
        </authorList>
    </citation>
    <scope>NUCLEOTIDE SEQUENCE [LARGE SCALE GENOMIC DNA]</scope>
</reference>